<dbReference type="EMBL" id="JAPDNT010000001">
    <property type="protein sequence ID" value="MCW3473412.1"/>
    <property type="molecule type" value="Genomic_DNA"/>
</dbReference>
<organism evidence="1 2">
    <name type="scientific">Limobrevibacterium gyesilva</name>
    <dbReference type="NCBI Taxonomy" id="2991712"/>
    <lineage>
        <taxon>Bacteria</taxon>
        <taxon>Pseudomonadati</taxon>
        <taxon>Pseudomonadota</taxon>
        <taxon>Alphaproteobacteria</taxon>
        <taxon>Acetobacterales</taxon>
        <taxon>Acetobacteraceae</taxon>
        <taxon>Limobrevibacterium</taxon>
    </lineage>
</organism>
<comment type="caution">
    <text evidence="1">The sequence shown here is derived from an EMBL/GenBank/DDBJ whole genome shotgun (WGS) entry which is preliminary data.</text>
</comment>
<evidence type="ECO:0000313" key="1">
    <source>
        <dbReference type="EMBL" id="MCW3473412.1"/>
    </source>
</evidence>
<dbReference type="AlphaFoldDB" id="A0AA41YPZ8"/>
<reference evidence="1" key="2">
    <citation type="submission" date="2022-10" db="EMBL/GenBank/DDBJ databases">
        <authorList>
            <person name="Trinh H.N."/>
        </authorList>
    </citation>
    <scope>NUCLEOTIDE SEQUENCE</scope>
    <source>
        <strain evidence="1">RN2-1</strain>
    </source>
</reference>
<sequence>MRKPEAAQALPEVLQFNPRWWWDPVPWWIIQELDKNVLTQLATIHLQLQKDILAAQTKSIDASMKVLSQQRG</sequence>
<protein>
    <submittedName>
        <fullName evidence="1">Uncharacterized protein</fullName>
    </submittedName>
</protein>
<evidence type="ECO:0000313" key="2">
    <source>
        <dbReference type="Proteomes" id="UP001165679"/>
    </source>
</evidence>
<dbReference type="Proteomes" id="UP001165679">
    <property type="component" value="Unassembled WGS sequence"/>
</dbReference>
<proteinExistence type="predicted"/>
<keyword evidence="2" id="KW-1185">Reference proteome</keyword>
<reference evidence="1" key="1">
    <citation type="submission" date="2022-09" db="EMBL/GenBank/DDBJ databases">
        <title>Rhodovastum sp. nov. RN2-1 isolated from soil in Seongnam, South Korea.</title>
        <authorList>
            <person name="Le N.T."/>
        </authorList>
    </citation>
    <scope>NUCLEOTIDE SEQUENCE</scope>
    <source>
        <strain evidence="1">RN2-1</strain>
    </source>
</reference>
<gene>
    <name evidence="1" type="ORF">OL599_02380</name>
</gene>
<name>A0AA41YPZ8_9PROT</name>
<accession>A0AA41YPZ8</accession>
<dbReference type="RefSeq" id="WP_264711982.1">
    <property type="nucleotide sequence ID" value="NZ_JAPDNT010000001.1"/>
</dbReference>